<dbReference type="GeneID" id="100358062"/>
<reference evidence="4" key="3">
    <citation type="submission" date="2025-09" db="UniProtKB">
        <authorList>
            <consortium name="Ensembl"/>
        </authorList>
    </citation>
    <scope>IDENTIFICATION</scope>
    <source>
        <strain evidence="4">Thorbecke</strain>
    </source>
</reference>
<keyword evidence="1" id="KW-0880">Kelch repeat</keyword>
<evidence type="ECO:0000256" key="1">
    <source>
        <dbReference type="ARBA" id="ARBA00022441"/>
    </source>
</evidence>
<dbReference type="CDD" id="cd18271">
    <property type="entry name" value="BTB_POZ_KBTBD3_BKLHD3"/>
    <property type="match status" value="1"/>
</dbReference>
<dbReference type="InParanoid" id="G1SCV7"/>
<evidence type="ECO:0000259" key="3">
    <source>
        <dbReference type="PROSITE" id="PS50097"/>
    </source>
</evidence>
<dbReference type="SUPFAM" id="SSF117281">
    <property type="entry name" value="Kelch motif"/>
    <property type="match status" value="1"/>
</dbReference>
<reference evidence="4 5" key="1">
    <citation type="journal article" date="2011" name="Nature">
        <title>A high-resolution map of human evolutionary constraint using 29 mammals.</title>
        <authorList>
            <person name="Lindblad-Toh K."/>
            <person name="Garber M."/>
            <person name="Zuk O."/>
            <person name="Lin M.F."/>
            <person name="Parker B.J."/>
            <person name="Washietl S."/>
            <person name="Kheradpour P."/>
            <person name="Ernst J."/>
            <person name="Jordan G."/>
            <person name="Mauceli E."/>
            <person name="Ward L.D."/>
            <person name="Lowe C.B."/>
            <person name="Holloway A.K."/>
            <person name="Clamp M."/>
            <person name="Gnerre S."/>
            <person name="Alfoldi J."/>
            <person name="Beal K."/>
            <person name="Chang J."/>
            <person name="Clawson H."/>
            <person name="Cuff J."/>
            <person name="Di Palma F."/>
            <person name="Fitzgerald S."/>
            <person name="Flicek P."/>
            <person name="Guttman M."/>
            <person name="Hubisz M.J."/>
            <person name="Jaffe D.B."/>
            <person name="Jungreis I."/>
            <person name="Kent W.J."/>
            <person name="Kostka D."/>
            <person name="Lara M."/>
            <person name="Martins A.L."/>
            <person name="Massingham T."/>
            <person name="Moltke I."/>
            <person name="Raney B.J."/>
            <person name="Rasmussen M.D."/>
            <person name="Robinson J."/>
            <person name="Stark A."/>
            <person name="Vilella A.J."/>
            <person name="Wen J."/>
            <person name="Xie X."/>
            <person name="Zody M.C."/>
            <person name="Baldwin J."/>
            <person name="Bloom T."/>
            <person name="Chin C.W."/>
            <person name="Heiman D."/>
            <person name="Nicol R."/>
            <person name="Nusbaum C."/>
            <person name="Young S."/>
            <person name="Wilkinson J."/>
            <person name="Worley K.C."/>
            <person name="Kovar C.L."/>
            <person name="Muzny D.M."/>
            <person name="Gibbs R.A."/>
            <person name="Cree A."/>
            <person name="Dihn H.H."/>
            <person name="Fowler G."/>
            <person name="Jhangiani S."/>
            <person name="Joshi V."/>
            <person name="Lee S."/>
            <person name="Lewis L.R."/>
            <person name="Nazareth L.V."/>
            <person name="Okwuonu G."/>
            <person name="Santibanez J."/>
            <person name="Warren W.C."/>
            <person name="Mardis E.R."/>
            <person name="Weinstock G.M."/>
            <person name="Wilson R.K."/>
            <person name="Delehaunty K."/>
            <person name="Dooling D."/>
            <person name="Fronik C."/>
            <person name="Fulton L."/>
            <person name="Fulton B."/>
            <person name="Graves T."/>
            <person name="Minx P."/>
            <person name="Sodergren E."/>
            <person name="Birney E."/>
            <person name="Margulies E.H."/>
            <person name="Herrero J."/>
            <person name="Green E.D."/>
            <person name="Haussler D."/>
            <person name="Siepel A."/>
            <person name="Goldman N."/>
            <person name="Pollard K.S."/>
            <person name="Pedersen J.S."/>
            <person name="Lander E.S."/>
            <person name="Kellis M."/>
        </authorList>
    </citation>
    <scope>NUCLEOTIDE SEQUENCE [LARGE SCALE GENOMIC DNA]</scope>
    <source>
        <strain evidence="4 5">Thorbecke inbred</strain>
    </source>
</reference>
<dbReference type="Pfam" id="PF00651">
    <property type="entry name" value="BTB"/>
    <property type="match status" value="2"/>
</dbReference>
<dbReference type="InterPro" id="IPR011705">
    <property type="entry name" value="BACK"/>
</dbReference>
<dbReference type="PANTHER" id="PTHR24412">
    <property type="entry name" value="KELCH PROTEIN"/>
    <property type="match status" value="1"/>
</dbReference>
<feature type="domain" description="BTB" evidence="3">
    <location>
        <begin position="52"/>
        <end position="156"/>
    </location>
</feature>
<dbReference type="GeneTree" id="ENSGT00940000158415"/>
<organism evidence="4 5">
    <name type="scientific">Oryctolagus cuniculus</name>
    <name type="common">Rabbit</name>
    <dbReference type="NCBI Taxonomy" id="9986"/>
    <lineage>
        <taxon>Eukaryota</taxon>
        <taxon>Metazoa</taxon>
        <taxon>Chordata</taxon>
        <taxon>Craniata</taxon>
        <taxon>Vertebrata</taxon>
        <taxon>Euteleostomi</taxon>
        <taxon>Mammalia</taxon>
        <taxon>Eutheria</taxon>
        <taxon>Euarchontoglires</taxon>
        <taxon>Glires</taxon>
        <taxon>Lagomorpha</taxon>
        <taxon>Leporidae</taxon>
        <taxon>Oryctolagus</taxon>
    </lineage>
</organism>
<dbReference type="Gene3D" id="1.25.40.420">
    <property type="match status" value="1"/>
</dbReference>
<dbReference type="Pfam" id="PF07707">
    <property type="entry name" value="BACK"/>
    <property type="match status" value="1"/>
</dbReference>
<dbReference type="FunFam" id="1.25.40.420:FF:000001">
    <property type="entry name" value="Kelch-like family member 12"/>
    <property type="match status" value="1"/>
</dbReference>
<proteinExistence type="predicted"/>
<dbReference type="InterPro" id="IPR015915">
    <property type="entry name" value="Kelch-typ_b-propeller"/>
</dbReference>
<dbReference type="eggNOG" id="KOG4441">
    <property type="taxonomic scope" value="Eukaryota"/>
</dbReference>
<keyword evidence="5" id="KW-1185">Reference proteome</keyword>
<dbReference type="PANTHER" id="PTHR24412:SF418">
    <property type="entry name" value="KELCH REPEAT AND BTB DOMAIN-CONTAINING PROTEIN 3"/>
    <property type="match status" value="1"/>
</dbReference>
<dbReference type="PIRSF" id="PIRSF037037">
    <property type="entry name" value="Kelch-like_protein_gigaxonin"/>
    <property type="match status" value="1"/>
</dbReference>
<dbReference type="AlphaFoldDB" id="G1SCV7"/>
<dbReference type="CTD" id="143879"/>
<gene>
    <name evidence="4" type="primary">KBTBD3</name>
</gene>
<dbReference type="Gene3D" id="3.30.710.10">
    <property type="entry name" value="Potassium Channel Kv1.1, Chain A"/>
    <property type="match status" value="1"/>
</dbReference>
<dbReference type="SUPFAM" id="SSF54695">
    <property type="entry name" value="POZ domain"/>
    <property type="match status" value="1"/>
</dbReference>
<dbReference type="InterPro" id="IPR006652">
    <property type="entry name" value="Kelch_1"/>
</dbReference>
<evidence type="ECO:0000256" key="2">
    <source>
        <dbReference type="ARBA" id="ARBA00022737"/>
    </source>
</evidence>
<dbReference type="PaxDb" id="9986-ENSOCUP00000000203"/>
<dbReference type="SMR" id="G1SCV7"/>
<dbReference type="FunCoup" id="G1SCV7">
    <property type="interactions" value="6"/>
</dbReference>
<reference evidence="4" key="2">
    <citation type="submission" date="2025-08" db="UniProtKB">
        <authorList>
            <consortium name="Ensembl"/>
        </authorList>
    </citation>
    <scope>IDENTIFICATION</scope>
    <source>
        <strain evidence="4">Thorbecke</strain>
    </source>
</reference>
<dbReference type="InterPro" id="IPR030589">
    <property type="entry name" value="BTB/POZ_KBTBD3"/>
</dbReference>
<dbReference type="InterPro" id="IPR017096">
    <property type="entry name" value="BTB-kelch_protein"/>
</dbReference>
<dbReference type="Gene3D" id="2.120.10.80">
    <property type="entry name" value="Kelch-type beta propeller"/>
    <property type="match status" value="1"/>
</dbReference>
<dbReference type="EMBL" id="AAGW02009127">
    <property type="status" value="NOT_ANNOTATED_CDS"/>
    <property type="molecule type" value="Genomic_DNA"/>
</dbReference>
<name>G1SCV7_RABIT</name>
<dbReference type="Ensembl" id="ENSOCUT00000000230.3">
    <property type="protein sequence ID" value="ENSOCUP00000000203.4"/>
    <property type="gene ID" value="ENSOCUG00000000230.3"/>
</dbReference>
<keyword evidence="2" id="KW-0677">Repeat</keyword>
<dbReference type="STRING" id="9986.ENSOCUP00000000203"/>
<dbReference type="SMART" id="SM00225">
    <property type="entry name" value="BTB"/>
    <property type="match status" value="1"/>
</dbReference>
<sequence length="648" mass="74229">MKLAMDNSYDFNQRTSCNGIPSEKKNNLLVSEDHGQKILSVLQNFREQNIFYDFKIIMKDEIIPCHRCVLAACSDFFRSPYRKCSSDDTARIHHDPASFRSYKFKGQTQDLIMLWAMFEVNMKERDDGSVTITNLSSKAVKAFLDYAYTGKTKITDDNVEMFFQLSSFLQVSFLSKACSDFLIKSINLVNCLQLLSISDSYGSTRLFNHALYFVQHHFSLLFKSSDFLEMNFGVLQKCLESDELNVPEEETVLKIVLSWTKHNLESRQKHLPHLIKKVRLHQLSEETLQDCLLNEECLLKSTNCFDIITDAIKCVQGSSGLFPDARPSTTEKYIFIHKTEENGENQYTFCYNIKTDSWKILPQSHLIDLPGSSLSSYGEKIFLTGGCKGKCCRKVRLHIAESYHDATDQTWCYCPVKNDFFLVSTMKTPRTMHTSVMALNRLFVIGGKTRGSQDIKSLLDVESYNPLSKEWISVSPLPRGIYYPEASACQNVIYVLGSEVEITDAFNPSLDCFFKYNAITDQWSELVAEFGQFFHATLIKAVPVNCTLYICDLSTYKVYSFCPDTCVWKGEGSFECAGFNAGAIGIEDKIYILGGDYAPDEITDEVQVYHSSRSEWEEVSPMPRALTEFYCQVIQFNKYRDPWFSNHF</sequence>
<dbReference type="Bgee" id="ENSOCUG00000000230">
    <property type="expression patterns" value="Expressed in testis and 15 other cell types or tissues"/>
</dbReference>
<dbReference type="InterPro" id="IPR011333">
    <property type="entry name" value="SKP1/BTB/POZ_sf"/>
</dbReference>
<dbReference type="InterPro" id="IPR047062">
    <property type="entry name" value="KBTBD3_BACK"/>
</dbReference>
<dbReference type="SMART" id="SM00612">
    <property type="entry name" value="Kelch"/>
    <property type="match status" value="3"/>
</dbReference>
<accession>G1SCV7</accession>
<dbReference type="SMART" id="SM00875">
    <property type="entry name" value="BACK"/>
    <property type="match status" value="1"/>
</dbReference>
<evidence type="ECO:0000313" key="4">
    <source>
        <dbReference type="Ensembl" id="ENSOCUP00000000203.4"/>
    </source>
</evidence>
<evidence type="ECO:0000313" key="5">
    <source>
        <dbReference type="Proteomes" id="UP000001811"/>
    </source>
</evidence>
<dbReference type="CDD" id="cd18480">
    <property type="entry name" value="BACK_KBTBD3"/>
    <property type="match status" value="1"/>
</dbReference>
<dbReference type="Proteomes" id="UP000001811">
    <property type="component" value="Chromosome 1"/>
</dbReference>
<protein>
    <submittedName>
        <fullName evidence="4">Kelch repeat and BTB domain containing 3</fullName>
    </submittedName>
</protein>
<dbReference type="OrthoDB" id="25620at2759"/>
<dbReference type="HOGENOM" id="CLU_004253_14_6_1"/>
<dbReference type="Pfam" id="PF01344">
    <property type="entry name" value="Kelch_1"/>
    <property type="match status" value="2"/>
</dbReference>
<dbReference type="PROSITE" id="PS50097">
    <property type="entry name" value="BTB"/>
    <property type="match status" value="1"/>
</dbReference>
<dbReference type="InterPro" id="IPR000210">
    <property type="entry name" value="BTB/POZ_dom"/>
</dbReference>